<name>A0A8J6XNP1_9CYAN</name>
<dbReference type="RefSeq" id="WP_190833485.1">
    <property type="nucleotide sequence ID" value="NZ_CAWPPI010000077.1"/>
</dbReference>
<comment type="caution">
    <text evidence="2">The sequence shown here is derived from an EMBL/GenBank/DDBJ whole genome shotgun (WGS) entry which is preliminary data.</text>
</comment>
<feature type="domain" description="Antitoxin FitA-like ribbon-helix-helix" evidence="1">
    <location>
        <begin position="8"/>
        <end position="39"/>
    </location>
</feature>
<dbReference type="InterPro" id="IPR053853">
    <property type="entry name" value="FitA-like_RHH"/>
</dbReference>
<dbReference type="GO" id="GO:0006355">
    <property type="term" value="P:regulation of DNA-templated transcription"/>
    <property type="evidence" value="ECO:0007669"/>
    <property type="project" value="InterPro"/>
</dbReference>
<keyword evidence="3" id="KW-1185">Reference proteome</keyword>
<evidence type="ECO:0000313" key="3">
    <source>
        <dbReference type="Proteomes" id="UP000629098"/>
    </source>
</evidence>
<protein>
    <recommendedName>
        <fullName evidence="1">Antitoxin FitA-like ribbon-helix-helix domain-containing protein</fullName>
    </recommendedName>
</protein>
<accession>A0A8J6XNP1</accession>
<dbReference type="InterPro" id="IPR010985">
    <property type="entry name" value="Ribbon_hlx_hlx"/>
</dbReference>
<dbReference type="Pfam" id="PF22513">
    <property type="entry name" value="FitA-like_RHH"/>
    <property type="match status" value="1"/>
</dbReference>
<dbReference type="InterPro" id="IPR013321">
    <property type="entry name" value="Arc_rbn_hlx_hlx"/>
</dbReference>
<dbReference type="AlphaFoldDB" id="A0A8J6XNP1"/>
<proteinExistence type="predicted"/>
<evidence type="ECO:0000313" key="2">
    <source>
        <dbReference type="EMBL" id="MBD2775285.1"/>
    </source>
</evidence>
<dbReference type="EMBL" id="JACXAE010000077">
    <property type="protein sequence ID" value="MBD2775285.1"/>
    <property type="molecule type" value="Genomic_DNA"/>
</dbReference>
<dbReference type="Proteomes" id="UP000629098">
    <property type="component" value="Unassembled WGS sequence"/>
</dbReference>
<reference evidence="2" key="1">
    <citation type="submission" date="2020-09" db="EMBL/GenBank/DDBJ databases">
        <title>Iningainema tapete sp. nov. (Scytonemataceae, Cyanobacteria) from greenhouses in central Florida (USA) produces two types of nodularin with biosynthetic potential for microcystin-LR and anabaenopeptins.</title>
        <authorList>
            <person name="Berthold D.E."/>
            <person name="Lefler F.W."/>
            <person name="Huang I.-S."/>
            <person name="Abdulla H."/>
            <person name="Zimba P.V."/>
            <person name="Laughinghouse H.D. IV."/>
        </authorList>
    </citation>
    <scope>NUCLEOTIDE SEQUENCE</scope>
    <source>
        <strain evidence="2">BLCCT55</strain>
    </source>
</reference>
<dbReference type="SUPFAM" id="SSF47598">
    <property type="entry name" value="Ribbon-helix-helix"/>
    <property type="match status" value="1"/>
</dbReference>
<evidence type="ECO:0000259" key="1">
    <source>
        <dbReference type="Pfam" id="PF22513"/>
    </source>
</evidence>
<gene>
    <name evidence="2" type="ORF">ICL16_25290</name>
</gene>
<dbReference type="Gene3D" id="1.10.1220.10">
    <property type="entry name" value="Met repressor-like"/>
    <property type="match status" value="1"/>
</dbReference>
<organism evidence="2 3">
    <name type="scientific">Iningainema tapete BLCC-T55</name>
    <dbReference type="NCBI Taxonomy" id="2748662"/>
    <lineage>
        <taxon>Bacteria</taxon>
        <taxon>Bacillati</taxon>
        <taxon>Cyanobacteriota</taxon>
        <taxon>Cyanophyceae</taxon>
        <taxon>Nostocales</taxon>
        <taxon>Scytonemataceae</taxon>
        <taxon>Iningainema tapete</taxon>
    </lineage>
</organism>
<sequence length="100" mass="11432">MTHIILEDLDPVMIERLKARAQKHGRSLPAEVKAILQQVTQAQAKPNSSEDEIIQRKSASILQPTFRTLTVTKGFLLKIFSTMRVKKHFTCSYSHIIYLP</sequence>